<accession>A0ABR3L7S1</accession>
<name>A0ABR3L7S1_9TELE</name>
<gene>
    <name evidence="2" type="ORF">QQF64_023100</name>
</gene>
<comment type="caution">
    <text evidence="2">The sequence shown here is derived from an EMBL/GenBank/DDBJ whole genome shotgun (WGS) entry which is preliminary data.</text>
</comment>
<reference evidence="2 3" key="1">
    <citation type="submission" date="2023-09" db="EMBL/GenBank/DDBJ databases">
        <authorList>
            <person name="Wang M."/>
        </authorList>
    </citation>
    <scope>NUCLEOTIDE SEQUENCE [LARGE SCALE GENOMIC DNA]</scope>
    <source>
        <strain evidence="2">GT-2023</strain>
        <tissue evidence="2">Liver</tissue>
    </source>
</reference>
<keyword evidence="1" id="KW-0732">Signal</keyword>
<dbReference type="Proteomes" id="UP001558613">
    <property type="component" value="Unassembled WGS sequence"/>
</dbReference>
<evidence type="ECO:0008006" key="4">
    <source>
        <dbReference type="Google" id="ProtNLM"/>
    </source>
</evidence>
<feature type="chain" id="PRO_5047011580" description="Secreted protein" evidence="1">
    <location>
        <begin position="17"/>
        <end position="129"/>
    </location>
</feature>
<evidence type="ECO:0000313" key="3">
    <source>
        <dbReference type="Proteomes" id="UP001558613"/>
    </source>
</evidence>
<evidence type="ECO:0000313" key="2">
    <source>
        <dbReference type="EMBL" id="KAL1247724.1"/>
    </source>
</evidence>
<dbReference type="EMBL" id="JAYMGO010000025">
    <property type="protein sequence ID" value="KAL1247724.1"/>
    <property type="molecule type" value="Genomic_DNA"/>
</dbReference>
<feature type="signal peptide" evidence="1">
    <location>
        <begin position="1"/>
        <end position="16"/>
    </location>
</feature>
<organism evidence="2 3">
    <name type="scientific">Cirrhinus molitorella</name>
    <name type="common">mud carp</name>
    <dbReference type="NCBI Taxonomy" id="172907"/>
    <lineage>
        <taxon>Eukaryota</taxon>
        <taxon>Metazoa</taxon>
        <taxon>Chordata</taxon>
        <taxon>Craniata</taxon>
        <taxon>Vertebrata</taxon>
        <taxon>Euteleostomi</taxon>
        <taxon>Actinopterygii</taxon>
        <taxon>Neopterygii</taxon>
        <taxon>Teleostei</taxon>
        <taxon>Ostariophysi</taxon>
        <taxon>Cypriniformes</taxon>
        <taxon>Cyprinidae</taxon>
        <taxon>Labeoninae</taxon>
        <taxon>Labeonini</taxon>
        <taxon>Cirrhinus</taxon>
    </lineage>
</organism>
<protein>
    <recommendedName>
        <fullName evidence="4">Secreted protein</fullName>
    </recommendedName>
</protein>
<evidence type="ECO:0000256" key="1">
    <source>
        <dbReference type="SAM" id="SignalP"/>
    </source>
</evidence>
<proteinExistence type="predicted"/>
<sequence length="129" mass="14461">MLLAALSLMFPPLERCSGNVQPDRHVTAVLWEREQSSSHPPPAAAAIAVSLLHRAKARHPALCFPAGVPTHLSTDIIHQDCAEYTRFLRDRRGTFRNFVRCIRFISNKRRSLAVHGELYAHLTCCCSSL</sequence>
<keyword evidence="3" id="KW-1185">Reference proteome</keyword>